<dbReference type="Pfam" id="PF11260">
    <property type="entry name" value="Spidroin_MaSp"/>
    <property type="match status" value="1"/>
</dbReference>
<keyword evidence="4" id="KW-1185">Reference proteome</keyword>
<comment type="caution">
    <text evidence="3">The sequence shown here is derived from an EMBL/GenBank/DDBJ whole genome shotgun (WGS) entry which is preliminary data.</text>
</comment>
<dbReference type="InterPro" id="IPR038542">
    <property type="entry name" value="Spidroin_C_sf"/>
</dbReference>
<dbReference type="InterPro" id="IPR043070">
    <property type="entry name" value="Spidroin_repeat"/>
</dbReference>
<dbReference type="Gene3D" id="1.10.10.1350">
    <property type="entry name" value="Spidroin domain, C-terminal domain"/>
    <property type="match status" value="1"/>
</dbReference>
<feature type="domain" description="Spidroin C-terminal" evidence="2">
    <location>
        <begin position="466"/>
        <end position="550"/>
    </location>
</feature>
<name>A0A8T0FCM4_ARGBR</name>
<sequence>MLQTGIPSVNFAAFKNPGEQPLGSLSESKVSDPGDLREVLMLFWRSYFLTPRYWKKTAPSVPRGETGDNLWGTSNFDVLASLCNLGDRPKKTLLVHRKGIALQAISQVPAGSDTSAYAQAFSSALFNAGVLNASNIDTLGSRVLSAVLNGVSSAAQGVGISVDSGSVQSDISSSSSFLSTSSSASSFSQTSASSTSGAGYTGPAGPSGYPGPVGGGAPFGQTSGLTAPTGGQGAFGGATSGASAGLISRVANALANTSTLRTVLRRGVSQQIASSVVQRAAQSLSSTLGVDGNNFSRIALQAISQVPAGSDTSAYAQAFSSALFNAGVLNASNIDTLGSRVLSAVLNGVSSAAQGVGISVDSGSVQSDISSSSSFLSTSSSASSFSQTSASSTSGAGYTGPAGPSGYAGPVDGGAQFGSVSGQSSFGQTSLTASAGAQGGFLGGVPSGLTSGAGQSAGVSLISSLNSPVGLRSGSAASRISQLTSSVTNAVGPNGVDVNALARSLQSSFSALRSSGMSSSDAKIEVLLETIVGLLQLLSNTQIRGVNPATASSVANSAARSFELVLA</sequence>
<feature type="region of interest" description="Disordered" evidence="1">
    <location>
        <begin position="192"/>
        <end position="232"/>
    </location>
</feature>
<evidence type="ECO:0000256" key="1">
    <source>
        <dbReference type="SAM" id="MobiDB-lite"/>
    </source>
</evidence>
<dbReference type="EMBL" id="JABXBU010000012">
    <property type="protein sequence ID" value="KAF8789024.1"/>
    <property type="molecule type" value="Genomic_DNA"/>
</dbReference>
<reference evidence="3" key="1">
    <citation type="journal article" date="2020" name="bioRxiv">
        <title>Chromosome-level reference genome of the European wasp spider Argiope bruennichi: a resource for studies on range expansion and evolutionary adaptation.</title>
        <authorList>
            <person name="Sheffer M.M."/>
            <person name="Hoppe A."/>
            <person name="Krehenwinkel H."/>
            <person name="Uhl G."/>
            <person name="Kuss A.W."/>
            <person name="Jensen L."/>
            <person name="Jensen C."/>
            <person name="Gillespie R.G."/>
            <person name="Hoff K.J."/>
            <person name="Prost S."/>
        </authorList>
    </citation>
    <scope>NUCLEOTIDE SEQUENCE</scope>
</reference>
<dbReference type="InterPro" id="IPR021001">
    <property type="entry name" value="Spidroin_C"/>
</dbReference>
<gene>
    <name evidence="3" type="ORF">HNY73_007006</name>
</gene>
<evidence type="ECO:0000259" key="2">
    <source>
        <dbReference type="Pfam" id="PF11260"/>
    </source>
</evidence>
<feature type="compositionally biased region" description="Low complexity" evidence="1">
    <location>
        <begin position="192"/>
        <end position="207"/>
    </location>
</feature>
<proteinExistence type="predicted"/>
<reference evidence="3" key="2">
    <citation type="submission" date="2020-06" db="EMBL/GenBank/DDBJ databases">
        <authorList>
            <person name="Sheffer M."/>
        </authorList>
    </citation>
    <scope>NUCLEOTIDE SEQUENCE</scope>
</reference>
<dbReference type="AlphaFoldDB" id="A0A8T0FCM4"/>
<protein>
    <recommendedName>
        <fullName evidence="2">Spidroin C-terminal domain-containing protein</fullName>
    </recommendedName>
</protein>
<dbReference type="Gene3D" id="1.10.274.60">
    <property type="entry name" value="Spidroin, repetitive domain"/>
    <property type="match status" value="2"/>
</dbReference>
<evidence type="ECO:0000313" key="3">
    <source>
        <dbReference type="EMBL" id="KAF8789024.1"/>
    </source>
</evidence>
<accession>A0A8T0FCM4</accession>
<evidence type="ECO:0000313" key="4">
    <source>
        <dbReference type="Proteomes" id="UP000807504"/>
    </source>
</evidence>
<dbReference type="Proteomes" id="UP000807504">
    <property type="component" value="Unassembled WGS sequence"/>
</dbReference>
<feature type="region of interest" description="Disordered" evidence="1">
    <location>
        <begin position="376"/>
        <end position="410"/>
    </location>
</feature>
<organism evidence="3 4">
    <name type="scientific">Argiope bruennichi</name>
    <name type="common">Wasp spider</name>
    <name type="synonym">Aranea bruennichi</name>
    <dbReference type="NCBI Taxonomy" id="94029"/>
    <lineage>
        <taxon>Eukaryota</taxon>
        <taxon>Metazoa</taxon>
        <taxon>Ecdysozoa</taxon>
        <taxon>Arthropoda</taxon>
        <taxon>Chelicerata</taxon>
        <taxon>Arachnida</taxon>
        <taxon>Araneae</taxon>
        <taxon>Araneomorphae</taxon>
        <taxon>Entelegynae</taxon>
        <taxon>Araneoidea</taxon>
        <taxon>Araneidae</taxon>
        <taxon>Argiope</taxon>
    </lineage>
</organism>